<reference evidence="1 2" key="1">
    <citation type="submission" date="2019-12" db="EMBL/GenBank/DDBJ databases">
        <authorList>
            <person name="Alioto T."/>
            <person name="Alioto T."/>
            <person name="Gomez Garrido J."/>
        </authorList>
    </citation>
    <scope>NUCLEOTIDE SEQUENCE [LARGE SCALE GENOMIC DNA]</scope>
</reference>
<dbReference type="AlphaFoldDB" id="A0A8S0SCM0"/>
<evidence type="ECO:0000313" key="2">
    <source>
        <dbReference type="Proteomes" id="UP000594638"/>
    </source>
</evidence>
<dbReference type="GO" id="GO:0009773">
    <property type="term" value="P:photosynthetic electron transport in photosystem I"/>
    <property type="evidence" value="ECO:0007669"/>
    <property type="project" value="InterPro"/>
</dbReference>
<accession>A0A8S0SCM0</accession>
<dbReference type="PANTHER" id="PTHR35709:SF1">
    <property type="entry name" value="PROTEIN PROTON GRADIENT REGULATION 5, CHLOROPLASTIC"/>
    <property type="match status" value="1"/>
</dbReference>
<keyword evidence="2" id="KW-1185">Reference proteome</keyword>
<dbReference type="EMBL" id="CACTIH010004339">
    <property type="protein sequence ID" value="CAA2990629.1"/>
    <property type="molecule type" value="Genomic_DNA"/>
</dbReference>
<proteinExistence type="predicted"/>
<dbReference type="GO" id="GO:0009055">
    <property type="term" value="F:electron transfer activity"/>
    <property type="evidence" value="ECO:0007669"/>
    <property type="project" value="TreeGrafter"/>
</dbReference>
<dbReference type="InterPro" id="IPR037497">
    <property type="entry name" value="PGR5"/>
</dbReference>
<name>A0A8S0SCM0_OLEEU</name>
<dbReference type="GO" id="GO:0009507">
    <property type="term" value="C:chloroplast"/>
    <property type="evidence" value="ECO:0007669"/>
    <property type="project" value="TreeGrafter"/>
</dbReference>
<comment type="caution">
    <text evidence="1">The sequence shown here is derived from an EMBL/GenBank/DDBJ whole genome shotgun (WGS) entry which is preliminary data.</text>
</comment>
<evidence type="ECO:0000313" key="1">
    <source>
        <dbReference type="EMBL" id="CAA2990629.1"/>
    </source>
</evidence>
<dbReference type="GO" id="GO:0009644">
    <property type="term" value="P:response to high light intensity"/>
    <property type="evidence" value="ECO:0007669"/>
    <property type="project" value="InterPro"/>
</dbReference>
<dbReference type="Gramene" id="OE9A109360T2">
    <property type="protein sequence ID" value="OE9A109360C2"/>
    <property type="gene ID" value="OE9A109360"/>
</dbReference>
<sequence>MAATVYATGFKDGLGLSSSSFMAGEDYAALARAVPTQVRMAHPVRSRPMMKNVNEGKGLFAPIVVVTRNVIGKKTFNQLRGKAIALHSQRWGTVVGVVVEVVVTMCESVIFGSGDCGGGGDNCDGDGGDGGYGRRLVAVAVMVGLRIF</sequence>
<dbReference type="Proteomes" id="UP000594638">
    <property type="component" value="Unassembled WGS sequence"/>
</dbReference>
<gene>
    <name evidence="1" type="ORF">OLEA9_A109360</name>
</gene>
<dbReference type="OrthoDB" id="26525at2759"/>
<protein>
    <submittedName>
        <fullName evidence="1">PROTON GRADIENT REGULATION 5, chloroplastic</fullName>
    </submittedName>
</protein>
<dbReference type="PANTHER" id="PTHR35709">
    <property type="entry name" value="PROTEIN PROTON GRADIENT REGULATION 5, CHLOROPLASTIC"/>
    <property type="match status" value="1"/>
</dbReference>
<organism evidence="1 2">
    <name type="scientific">Olea europaea subsp. europaea</name>
    <dbReference type="NCBI Taxonomy" id="158383"/>
    <lineage>
        <taxon>Eukaryota</taxon>
        <taxon>Viridiplantae</taxon>
        <taxon>Streptophyta</taxon>
        <taxon>Embryophyta</taxon>
        <taxon>Tracheophyta</taxon>
        <taxon>Spermatophyta</taxon>
        <taxon>Magnoliopsida</taxon>
        <taxon>eudicotyledons</taxon>
        <taxon>Gunneridae</taxon>
        <taxon>Pentapetalae</taxon>
        <taxon>asterids</taxon>
        <taxon>lamiids</taxon>
        <taxon>Lamiales</taxon>
        <taxon>Oleaceae</taxon>
        <taxon>Oleeae</taxon>
        <taxon>Olea</taxon>
    </lineage>
</organism>